<evidence type="ECO:0000259" key="8">
    <source>
        <dbReference type="PROSITE" id="PS50893"/>
    </source>
</evidence>
<evidence type="ECO:0000256" key="6">
    <source>
        <dbReference type="ARBA" id="ARBA00023136"/>
    </source>
</evidence>
<evidence type="ECO:0000256" key="2">
    <source>
        <dbReference type="ARBA" id="ARBA00022692"/>
    </source>
</evidence>
<dbReference type="SUPFAM" id="SSF52540">
    <property type="entry name" value="P-loop containing nucleoside triphosphate hydrolases"/>
    <property type="match status" value="1"/>
</dbReference>
<evidence type="ECO:0000256" key="1">
    <source>
        <dbReference type="ARBA" id="ARBA00004651"/>
    </source>
</evidence>
<dbReference type="Pfam" id="PF00005">
    <property type="entry name" value="ABC_tran"/>
    <property type="match status" value="1"/>
</dbReference>
<keyword evidence="2 7" id="KW-0812">Transmembrane</keyword>
<dbReference type="InterPro" id="IPR010128">
    <property type="entry name" value="ATPase_T1SS_PrtD-like"/>
</dbReference>
<proteinExistence type="predicted"/>
<dbReference type="InterPro" id="IPR003593">
    <property type="entry name" value="AAA+_ATPase"/>
</dbReference>
<feature type="transmembrane region" description="Helical" evidence="7">
    <location>
        <begin position="12"/>
        <end position="34"/>
    </location>
</feature>
<gene>
    <name evidence="10" type="ORF">HMF7854_00010</name>
</gene>
<dbReference type="PANTHER" id="PTHR24221">
    <property type="entry name" value="ATP-BINDING CASSETTE SUB-FAMILY B"/>
    <property type="match status" value="1"/>
</dbReference>
<dbReference type="PROSITE" id="PS00211">
    <property type="entry name" value="ABC_TRANSPORTER_1"/>
    <property type="match status" value="1"/>
</dbReference>
<evidence type="ECO:0000313" key="11">
    <source>
        <dbReference type="Proteomes" id="UP000274661"/>
    </source>
</evidence>
<dbReference type="SUPFAM" id="SSF90123">
    <property type="entry name" value="ABC transporter transmembrane region"/>
    <property type="match status" value="1"/>
</dbReference>
<keyword evidence="5 7" id="KW-1133">Transmembrane helix</keyword>
<keyword evidence="4" id="KW-0067">ATP-binding</keyword>
<dbReference type="OrthoDB" id="9787557at2"/>
<dbReference type="PANTHER" id="PTHR24221:SF248">
    <property type="entry name" value="ABC TRANSPORTER TRANSMEMBRANE REGION"/>
    <property type="match status" value="1"/>
</dbReference>
<dbReference type="AlphaFoldDB" id="A0A429VDK6"/>
<dbReference type="PROSITE" id="PS50893">
    <property type="entry name" value="ABC_TRANSPORTER_2"/>
    <property type="match status" value="1"/>
</dbReference>
<evidence type="ECO:0000256" key="4">
    <source>
        <dbReference type="ARBA" id="ARBA00022840"/>
    </source>
</evidence>
<dbReference type="InterPro" id="IPR017871">
    <property type="entry name" value="ABC_transporter-like_CS"/>
</dbReference>
<dbReference type="Gene3D" id="1.20.1560.10">
    <property type="entry name" value="ABC transporter type 1, transmembrane domain"/>
    <property type="match status" value="1"/>
</dbReference>
<dbReference type="InterPro" id="IPR039421">
    <property type="entry name" value="Type_1_exporter"/>
</dbReference>
<dbReference type="GO" id="GO:0030256">
    <property type="term" value="C:type I protein secretion system complex"/>
    <property type="evidence" value="ECO:0007669"/>
    <property type="project" value="InterPro"/>
</dbReference>
<evidence type="ECO:0000256" key="7">
    <source>
        <dbReference type="SAM" id="Phobius"/>
    </source>
</evidence>
<feature type="domain" description="ABC transporter" evidence="8">
    <location>
        <begin position="317"/>
        <end position="558"/>
    </location>
</feature>
<evidence type="ECO:0000256" key="5">
    <source>
        <dbReference type="ARBA" id="ARBA00022989"/>
    </source>
</evidence>
<feature type="domain" description="ABC transmembrane type-1" evidence="9">
    <location>
        <begin position="12"/>
        <end position="286"/>
    </location>
</feature>
<dbReference type="SMART" id="SM00382">
    <property type="entry name" value="AAA"/>
    <property type="match status" value="1"/>
</dbReference>
<comment type="caution">
    <text evidence="10">The sequence shown here is derived from an EMBL/GenBank/DDBJ whole genome shotgun (WGS) entry which is preliminary data.</text>
</comment>
<dbReference type="GO" id="GO:0030253">
    <property type="term" value="P:protein secretion by the type I secretion system"/>
    <property type="evidence" value="ECO:0007669"/>
    <property type="project" value="InterPro"/>
</dbReference>
<dbReference type="NCBIfam" id="TIGR01842">
    <property type="entry name" value="type_I_sec_PrtD"/>
    <property type="match status" value="1"/>
</dbReference>
<dbReference type="GO" id="GO:0034040">
    <property type="term" value="F:ATPase-coupled lipid transmembrane transporter activity"/>
    <property type="evidence" value="ECO:0007669"/>
    <property type="project" value="TreeGrafter"/>
</dbReference>
<dbReference type="Proteomes" id="UP000274661">
    <property type="component" value="Unassembled WGS sequence"/>
</dbReference>
<name>A0A429VDK6_9SPHN</name>
<dbReference type="InterPro" id="IPR011527">
    <property type="entry name" value="ABC1_TM_dom"/>
</dbReference>
<keyword evidence="6 7" id="KW-0472">Membrane</keyword>
<protein>
    <submittedName>
        <fullName evidence="10">Type I secretion system permease/ATPase</fullName>
    </submittedName>
</protein>
<dbReference type="GO" id="GO:0016887">
    <property type="term" value="F:ATP hydrolysis activity"/>
    <property type="evidence" value="ECO:0007669"/>
    <property type="project" value="InterPro"/>
</dbReference>
<evidence type="ECO:0000256" key="3">
    <source>
        <dbReference type="ARBA" id="ARBA00022741"/>
    </source>
</evidence>
<dbReference type="GO" id="GO:0005886">
    <property type="term" value="C:plasma membrane"/>
    <property type="evidence" value="ECO:0007669"/>
    <property type="project" value="UniProtKB-SubCell"/>
</dbReference>
<accession>A0A429VDK6</accession>
<organism evidence="10 11">
    <name type="scientific">Sphingomonas ginkgonis</name>
    <dbReference type="NCBI Taxonomy" id="2315330"/>
    <lineage>
        <taxon>Bacteria</taxon>
        <taxon>Pseudomonadati</taxon>
        <taxon>Pseudomonadota</taxon>
        <taxon>Alphaproteobacteria</taxon>
        <taxon>Sphingomonadales</taxon>
        <taxon>Sphingomonadaceae</taxon>
        <taxon>Sphingomonas</taxon>
    </lineage>
</organism>
<evidence type="ECO:0000313" key="10">
    <source>
        <dbReference type="EMBL" id="RST32024.1"/>
    </source>
</evidence>
<sequence>MLRTCRRPLAYAAFFSALLNLLFLAPMIYMLQVYDRVIPSQGKTTLLLLSAILLFALGTLALLEAVRARLFLRASNRLNERFAAPLMRATLLRDGSARPAPHHALRDLDTLRQSLTSPASAALLDLPWLPIYLAIGFLINFWIGVLAAAGSLLIFALAWRSEQLLRRPLMAANLAANRSYQVYEQTVASADLVKAIGAGETMIRGHLHNRVDMLEQQGKASLLSARLTAESRFVRLALQSLALGLGALLAISGQISPGAVFASMFVVGRALAPIDALVGHWRTLVQARGAIITLDEVLGEARPATTRTRLPDPVGKLEVEDLQVTGDEGEEILAGLGFTIEPGEMVAVLGPSGAGKSTLVRALAGAIAVEGGTIRFDDAELRDWDPAQLARHLGFMPQETLLFPGTIKDNISRFERFSGASLATLDEDIVDAAKRAGAHELILRLPGGYDHVVRPGSRSLSAGQMQRVTLARALYRRPRYVLLDEPNANLDNEGDAQLTETLRQLKSEGTTVIIVAHRLSMLNLVDKLLYVQNGRLAYAGGRDDVLQQLNPPRSAADRMVAGRRIAS</sequence>
<dbReference type="InterPro" id="IPR027417">
    <property type="entry name" value="P-loop_NTPase"/>
</dbReference>
<dbReference type="PROSITE" id="PS50929">
    <property type="entry name" value="ABC_TM1F"/>
    <property type="match status" value="1"/>
</dbReference>
<dbReference type="GO" id="GO:0140359">
    <property type="term" value="F:ABC-type transporter activity"/>
    <property type="evidence" value="ECO:0007669"/>
    <property type="project" value="InterPro"/>
</dbReference>
<comment type="subcellular location">
    <subcellularLocation>
        <location evidence="1">Cell membrane</location>
        <topology evidence="1">Multi-pass membrane protein</topology>
    </subcellularLocation>
</comment>
<reference evidence="10 11" key="1">
    <citation type="submission" date="2018-12" db="EMBL/GenBank/DDBJ databases">
        <title>Sphingomonas sp. HMF7854 Genome sequencing and assembly.</title>
        <authorList>
            <person name="Cha I."/>
            <person name="Kang H."/>
            <person name="Kim H."/>
            <person name="Kang J."/>
            <person name="Joh K."/>
        </authorList>
    </citation>
    <scope>NUCLEOTIDE SEQUENCE [LARGE SCALE GENOMIC DNA]</scope>
    <source>
        <strain evidence="10 11">HMF7854</strain>
    </source>
</reference>
<dbReference type="InterPro" id="IPR003439">
    <property type="entry name" value="ABC_transporter-like_ATP-bd"/>
</dbReference>
<dbReference type="InterPro" id="IPR036640">
    <property type="entry name" value="ABC1_TM_sf"/>
</dbReference>
<dbReference type="Pfam" id="PF00664">
    <property type="entry name" value="ABC_membrane"/>
    <property type="match status" value="1"/>
</dbReference>
<feature type="transmembrane region" description="Helical" evidence="7">
    <location>
        <begin position="131"/>
        <end position="159"/>
    </location>
</feature>
<keyword evidence="3" id="KW-0547">Nucleotide-binding</keyword>
<evidence type="ECO:0000259" key="9">
    <source>
        <dbReference type="PROSITE" id="PS50929"/>
    </source>
</evidence>
<keyword evidence="11" id="KW-1185">Reference proteome</keyword>
<dbReference type="EMBL" id="RWJF01000001">
    <property type="protein sequence ID" value="RST32024.1"/>
    <property type="molecule type" value="Genomic_DNA"/>
</dbReference>
<dbReference type="GO" id="GO:0005524">
    <property type="term" value="F:ATP binding"/>
    <property type="evidence" value="ECO:0007669"/>
    <property type="project" value="UniProtKB-KW"/>
</dbReference>
<feature type="transmembrane region" description="Helical" evidence="7">
    <location>
        <begin position="46"/>
        <end position="63"/>
    </location>
</feature>
<dbReference type="Gene3D" id="3.40.50.300">
    <property type="entry name" value="P-loop containing nucleotide triphosphate hydrolases"/>
    <property type="match status" value="1"/>
</dbReference>